<organism evidence="2 3">
    <name type="scientific">Vespula germanica</name>
    <name type="common">German yellow jacket</name>
    <name type="synonym">Paravespula germanica</name>
    <dbReference type="NCBI Taxonomy" id="30212"/>
    <lineage>
        <taxon>Eukaryota</taxon>
        <taxon>Metazoa</taxon>
        <taxon>Ecdysozoa</taxon>
        <taxon>Arthropoda</taxon>
        <taxon>Hexapoda</taxon>
        <taxon>Insecta</taxon>
        <taxon>Pterygota</taxon>
        <taxon>Neoptera</taxon>
        <taxon>Endopterygota</taxon>
        <taxon>Hymenoptera</taxon>
        <taxon>Apocrita</taxon>
        <taxon>Aculeata</taxon>
        <taxon>Vespoidea</taxon>
        <taxon>Vespidae</taxon>
        <taxon>Vespinae</taxon>
        <taxon>Vespula</taxon>
    </lineage>
</organism>
<evidence type="ECO:0000313" key="3">
    <source>
        <dbReference type="Proteomes" id="UP000617340"/>
    </source>
</evidence>
<gene>
    <name evidence="2" type="ORF">HZH68_006124</name>
</gene>
<sequence>MALNLLKGVTSSSTKLVLRQINPPSSDSSTEMLNEIGTTDQAIGDVTAEIMITTIGKIPSEMYYLEDTASNIGTSISETSVSRSVNDVIHTTIKSNITVTGYTARGGGLASYTPSKVDLASEGFELGVTRATLTTGTGLTTNNTNGNDQQQQQQQQQQQGQNASEVDYLKPAQDGNAWGSETTGDLLY</sequence>
<protein>
    <submittedName>
        <fullName evidence="2">Uncharacterized protein</fullName>
    </submittedName>
</protein>
<reference evidence="2" key="1">
    <citation type="journal article" date="2020" name="G3 (Bethesda)">
        <title>High-Quality Assemblies for Three Invasive Social Wasps from the &lt;i&gt;Vespula&lt;/i&gt; Genus.</title>
        <authorList>
            <person name="Harrop T.W.R."/>
            <person name="Guhlin J."/>
            <person name="McLaughlin G.M."/>
            <person name="Permina E."/>
            <person name="Stockwell P."/>
            <person name="Gilligan J."/>
            <person name="Le Lec M.F."/>
            <person name="Gruber M.A.M."/>
            <person name="Quinn O."/>
            <person name="Lovegrove M."/>
            <person name="Duncan E.J."/>
            <person name="Remnant E.J."/>
            <person name="Van Eeckhoven J."/>
            <person name="Graham B."/>
            <person name="Knapp R.A."/>
            <person name="Langford K.W."/>
            <person name="Kronenberg Z."/>
            <person name="Press M.O."/>
            <person name="Eacker S.M."/>
            <person name="Wilson-Rankin E.E."/>
            <person name="Purcell J."/>
            <person name="Lester P.J."/>
            <person name="Dearden P.K."/>
        </authorList>
    </citation>
    <scope>NUCLEOTIDE SEQUENCE</scope>
    <source>
        <strain evidence="2">Linc-1</strain>
    </source>
</reference>
<name>A0A834KB84_VESGE</name>
<proteinExistence type="predicted"/>
<feature type="compositionally biased region" description="Low complexity" evidence="1">
    <location>
        <begin position="135"/>
        <end position="162"/>
    </location>
</feature>
<evidence type="ECO:0000256" key="1">
    <source>
        <dbReference type="SAM" id="MobiDB-lite"/>
    </source>
</evidence>
<keyword evidence="3" id="KW-1185">Reference proteome</keyword>
<evidence type="ECO:0000313" key="2">
    <source>
        <dbReference type="EMBL" id="KAF7403330.1"/>
    </source>
</evidence>
<comment type="caution">
    <text evidence="2">The sequence shown here is derived from an EMBL/GenBank/DDBJ whole genome shotgun (WGS) entry which is preliminary data.</text>
</comment>
<accession>A0A834KB84</accession>
<feature type="region of interest" description="Disordered" evidence="1">
    <location>
        <begin position="135"/>
        <end position="165"/>
    </location>
</feature>
<dbReference type="EMBL" id="JACSDZ010000005">
    <property type="protein sequence ID" value="KAF7403330.1"/>
    <property type="molecule type" value="Genomic_DNA"/>
</dbReference>
<dbReference type="AlphaFoldDB" id="A0A834KB84"/>
<dbReference type="Proteomes" id="UP000617340">
    <property type="component" value="Unassembled WGS sequence"/>
</dbReference>